<dbReference type="GO" id="GO:0051301">
    <property type="term" value="P:cell division"/>
    <property type="evidence" value="ECO:0007669"/>
    <property type="project" value="UniProtKB-KW"/>
</dbReference>
<dbReference type="GO" id="GO:0071555">
    <property type="term" value="P:cell wall organization"/>
    <property type="evidence" value="ECO:0007669"/>
    <property type="project" value="UniProtKB-KW"/>
</dbReference>
<comment type="function">
    <text evidence="10">Cell wall formation. Catalyzes the transfer of a GlcNAc subunit on undecaprenyl-pyrophosphoryl-MurNAc-pentapeptide (lipid intermediate I) to form undecaprenyl-pyrophosphoryl-MurNAc-(pentapeptide)GlcNAc (lipid intermediate II).</text>
</comment>
<comment type="caution">
    <text evidence="10">Lacks conserved residue(s) required for the propagation of feature annotation.</text>
</comment>
<proteinExistence type="inferred from homology"/>
<dbReference type="UniPathway" id="UPA00219"/>
<dbReference type="InterPro" id="IPR004276">
    <property type="entry name" value="GlycoTrans_28_N"/>
</dbReference>
<dbReference type="Pfam" id="PF04101">
    <property type="entry name" value="Glyco_tran_28_C"/>
    <property type="match status" value="1"/>
</dbReference>
<comment type="similarity">
    <text evidence="10">Belongs to the glycosyltransferase 28 family. MurG subfamily.</text>
</comment>
<feature type="binding site" evidence="10">
    <location>
        <position position="195"/>
    </location>
    <ligand>
        <name>UDP-N-acetyl-alpha-D-glucosamine</name>
        <dbReference type="ChEBI" id="CHEBI:57705"/>
    </ligand>
</feature>
<keyword evidence="5 10" id="KW-0133">Cell shape</keyword>
<dbReference type="NCBIfam" id="NF009102">
    <property type="entry name" value="PRK12446.1"/>
    <property type="match status" value="1"/>
</dbReference>
<dbReference type="GO" id="GO:0051991">
    <property type="term" value="F:UDP-N-acetyl-D-glucosamine:N-acetylmuramoyl-L-alanyl-D-glutamyl-meso-2,6-diaminopimelyl-D-alanyl-D-alanine-diphosphoundecaprenol 4-beta-N-acetylglucosaminlytransferase activity"/>
    <property type="evidence" value="ECO:0007669"/>
    <property type="project" value="RHEA"/>
</dbReference>
<feature type="domain" description="Glycosyl transferase family 28 C-terminal" evidence="12">
    <location>
        <begin position="188"/>
        <end position="336"/>
    </location>
</feature>
<dbReference type="SUPFAM" id="SSF53756">
    <property type="entry name" value="UDP-Glycosyltransferase/glycogen phosphorylase"/>
    <property type="match status" value="1"/>
</dbReference>
<keyword evidence="3 10" id="KW-0328">Glycosyltransferase</keyword>
<dbReference type="GO" id="GO:0005886">
    <property type="term" value="C:plasma membrane"/>
    <property type="evidence" value="ECO:0007669"/>
    <property type="project" value="UniProtKB-SubCell"/>
</dbReference>
<keyword evidence="2 10" id="KW-0132">Cell division</keyword>
<gene>
    <name evidence="10" type="primary">murG</name>
    <name evidence="13" type="ORF">EV213_107145</name>
</gene>
<accession>A0A4R6U0E3</accession>
<evidence type="ECO:0000256" key="10">
    <source>
        <dbReference type="HAMAP-Rule" id="MF_00033"/>
    </source>
</evidence>
<evidence type="ECO:0000256" key="1">
    <source>
        <dbReference type="ARBA" id="ARBA00022475"/>
    </source>
</evidence>
<dbReference type="OrthoDB" id="9808936at2"/>
<evidence type="ECO:0000259" key="12">
    <source>
        <dbReference type="Pfam" id="PF04101"/>
    </source>
</evidence>
<comment type="subcellular location">
    <subcellularLocation>
        <location evidence="10">Cell membrane</location>
        <topology evidence="10">Peripheral membrane protein</topology>
        <orientation evidence="10">Cytoplasmic side</orientation>
    </subcellularLocation>
</comment>
<dbReference type="RefSeq" id="WP_133580452.1">
    <property type="nucleotide sequence ID" value="NZ_SNYJ01000007.1"/>
</dbReference>
<dbReference type="Gene3D" id="3.40.50.2000">
    <property type="entry name" value="Glycogen Phosphorylase B"/>
    <property type="match status" value="2"/>
</dbReference>
<feature type="domain" description="Glycosyltransferase family 28 N-terminal" evidence="11">
    <location>
        <begin position="5"/>
        <end position="142"/>
    </location>
</feature>
<dbReference type="EC" id="2.4.1.227" evidence="10"/>
<dbReference type="GO" id="GO:0009252">
    <property type="term" value="P:peptidoglycan biosynthetic process"/>
    <property type="evidence" value="ECO:0007669"/>
    <property type="project" value="UniProtKB-UniRule"/>
</dbReference>
<dbReference type="HAMAP" id="MF_00033">
    <property type="entry name" value="MurG"/>
    <property type="match status" value="1"/>
</dbReference>
<dbReference type="Proteomes" id="UP000295632">
    <property type="component" value="Unassembled WGS sequence"/>
</dbReference>
<dbReference type="CDD" id="cd03785">
    <property type="entry name" value="GT28_MurG"/>
    <property type="match status" value="1"/>
</dbReference>
<dbReference type="PANTHER" id="PTHR21015:SF27">
    <property type="entry name" value="UDP-N-ACETYLGLUCOSAMINE--N-ACETYLMURAMYL-(PENTAPEPTIDE) PYROPHOSPHORYL-UNDECAPRENOL N-ACETYLGLUCOSAMINE TRANSFERASE"/>
    <property type="match status" value="1"/>
</dbReference>
<evidence type="ECO:0000256" key="7">
    <source>
        <dbReference type="ARBA" id="ARBA00023136"/>
    </source>
</evidence>
<evidence type="ECO:0000259" key="11">
    <source>
        <dbReference type="Pfam" id="PF03033"/>
    </source>
</evidence>
<keyword evidence="9 10" id="KW-0961">Cell wall biogenesis/degradation</keyword>
<evidence type="ECO:0000256" key="4">
    <source>
        <dbReference type="ARBA" id="ARBA00022679"/>
    </source>
</evidence>
<evidence type="ECO:0000256" key="8">
    <source>
        <dbReference type="ARBA" id="ARBA00023306"/>
    </source>
</evidence>
<evidence type="ECO:0000313" key="14">
    <source>
        <dbReference type="Proteomes" id="UP000295632"/>
    </source>
</evidence>
<dbReference type="GO" id="GO:0050511">
    <property type="term" value="F:undecaprenyldiphospho-muramoylpentapeptide beta-N-acetylglucosaminyltransferase activity"/>
    <property type="evidence" value="ECO:0007669"/>
    <property type="project" value="UniProtKB-UniRule"/>
</dbReference>
<dbReference type="InterPro" id="IPR007235">
    <property type="entry name" value="Glyco_trans_28_C"/>
</dbReference>
<protein>
    <recommendedName>
        <fullName evidence="10">UDP-N-acetylglucosamine--N-acetylmuramyl-(pentapeptide) pyrophosphoryl-undecaprenol N-acetylglucosamine transferase</fullName>
        <ecNumber evidence="10">2.4.1.227</ecNumber>
    </recommendedName>
    <alternativeName>
        <fullName evidence="10">Undecaprenyl-PP-MurNAc-pentapeptide-UDPGlcNAc GlcNAc transferase</fullName>
    </alternativeName>
</protein>
<dbReference type="EMBL" id="SNYJ01000007">
    <property type="protein sequence ID" value="TDQ39778.1"/>
    <property type="molecule type" value="Genomic_DNA"/>
</dbReference>
<keyword evidence="1 10" id="KW-1003">Cell membrane</keyword>
<comment type="catalytic activity">
    <reaction evidence="10">
        <text>di-trans,octa-cis-undecaprenyl diphospho-N-acetyl-alpha-D-muramoyl-L-alanyl-D-glutamyl-meso-2,6-diaminopimeloyl-D-alanyl-D-alanine + UDP-N-acetyl-alpha-D-glucosamine = di-trans,octa-cis-undecaprenyl diphospho-[N-acetyl-alpha-D-glucosaminyl-(1-&gt;4)]-N-acetyl-alpha-D-muramoyl-L-alanyl-D-glutamyl-meso-2,6-diaminopimeloyl-D-alanyl-D-alanine + UDP + H(+)</text>
        <dbReference type="Rhea" id="RHEA:31227"/>
        <dbReference type="ChEBI" id="CHEBI:15378"/>
        <dbReference type="ChEBI" id="CHEBI:57705"/>
        <dbReference type="ChEBI" id="CHEBI:58223"/>
        <dbReference type="ChEBI" id="CHEBI:61387"/>
        <dbReference type="ChEBI" id="CHEBI:61388"/>
        <dbReference type="EC" id="2.4.1.227"/>
    </reaction>
</comment>
<dbReference type="PANTHER" id="PTHR21015">
    <property type="entry name" value="UDP-N-ACETYLGLUCOSAMINE--N-ACETYLMURAMYL-(PENTAPEPTIDE) PYROPHOSPHORYL-UNDECAPRENOL N-ACETYLGLUCOSAMINE TRANSFERASE 1"/>
    <property type="match status" value="1"/>
</dbReference>
<dbReference type="InterPro" id="IPR006009">
    <property type="entry name" value="GlcNAc_MurG"/>
</dbReference>
<dbReference type="Pfam" id="PF03033">
    <property type="entry name" value="Glyco_transf_28"/>
    <property type="match status" value="1"/>
</dbReference>
<evidence type="ECO:0000256" key="6">
    <source>
        <dbReference type="ARBA" id="ARBA00022984"/>
    </source>
</evidence>
<organism evidence="13 14">
    <name type="scientific">Aureibacillus halotolerans</name>
    <dbReference type="NCBI Taxonomy" id="1508390"/>
    <lineage>
        <taxon>Bacteria</taxon>
        <taxon>Bacillati</taxon>
        <taxon>Bacillota</taxon>
        <taxon>Bacilli</taxon>
        <taxon>Bacillales</taxon>
        <taxon>Bacillaceae</taxon>
        <taxon>Aureibacillus</taxon>
    </lineage>
</organism>
<dbReference type="GO" id="GO:0008360">
    <property type="term" value="P:regulation of cell shape"/>
    <property type="evidence" value="ECO:0007669"/>
    <property type="project" value="UniProtKB-KW"/>
</dbReference>
<feature type="binding site" evidence="10">
    <location>
        <position position="289"/>
    </location>
    <ligand>
        <name>UDP-N-acetyl-alpha-D-glucosamine</name>
        <dbReference type="ChEBI" id="CHEBI:57705"/>
    </ligand>
</feature>
<reference evidence="13 14" key="1">
    <citation type="submission" date="2019-03" db="EMBL/GenBank/DDBJ databases">
        <title>Genomic Encyclopedia of Type Strains, Phase IV (KMG-IV): sequencing the most valuable type-strain genomes for metagenomic binning, comparative biology and taxonomic classification.</title>
        <authorList>
            <person name="Goeker M."/>
        </authorList>
    </citation>
    <scope>NUCLEOTIDE SEQUENCE [LARGE SCALE GENOMIC DNA]</scope>
    <source>
        <strain evidence="13 14">DSM 28697</strain>
    </source>
</reference>
<sequence>MSKTIVLTGGGSAGHVTPHLALIPQLQKEGYSVAYIGSKDGIEKDMMAEQQIDYTGVSTGKLRRYKDLNNLKDPFRVLKGITEARKALKKLKPSLVFSKGGFVSVPVVIAAKTLGIPCVLHESDRSPGLANKIVLRFCEKICVTFPETASLLPEGKAIHTGAIVRPDLFKGNAAKGRTLCDFSSSKPVLLVMGGSMGAQKINDTIRTELDVLLSTFHVIHICGKGKIDPNVQQYGYKAFDYVSSELSDLLACTDVVVSRAGSNAINEFLALRIPMLLVPLSPRVSRGDQVENAASFEKQGFASVVQEEELNSDTLHAQINELYTKREDIQERMKSADAYTDGTQVVAIFKDIISRKEK</sequence>
<keyword evidence="7 10" id="KW-0472">Membrane</keyword>
<dbReference type="GO" id="GO:0005975">
    <property type="term" value="P:carbohydrate metabolic process"/>
    <property type="evidence" value="ECO:0007669"/>
    <property type="project" value="InterPro"/>
</dbReference>
<keyword evidence="4 10" id="KW-0808">Transferase</keyword>
<keyword evidence="14" id="KW-1185">Reference proteome</keyword>
<keyword evidence="6 10" id="KW-0573">Peptidoglycan synthesis</keyword>
<keyword evidence="8 10" id="KW-0131">Cell cycle</keyword>
<evidence type="ECO:0000256" key="9">
    <source>
        <dbReference type="ARBA" id="ARBA00023316"/>
    </source>
</evidence>
<dbReference type="AlphaFoldDB" id="A0A4R6U0E3"/>
<name>A0A4R6U0E3_9BACI</name>
<dbReference type="NCBIfam" id="TIGR01133">
    <property type="entry name" value="murG"/>
    <property type="match status" value="1"/>
</dbReference>
<evidence type="ECO:0000256" key="2">
    <source>
        <dbReference type="ARBA" id="ARBA00022618"/>
    </source>
</evidence>
<evidence type="ECO:0000256" key="3">
    <source>
        <dbReference type="ARBA" id="ARBA00022676"/>
    </source>
</evidence>
<feature type="binding site" evidence="10">
    <location>
        <position position="165"/>
    </location>
    <ligand>
        <name>UDP-N-acetyl-alpha-D-glucosamine</name>
        <dbReference type="ChEBI" id="CHEBI:57705"/>
    </ligand>
</feature>
<comment type="pathway">
    <text evidence="10">Cell wall biogenesis; peptidoglycan biosynthesis.</text>
</comment>
<comment type="caution">
    <text evidence="13">The sequence shown here is derived from an EMBL/GenBank/DDBJ whole genome shotgun (WGS) entry which is preliminary data.</text>
</comment>
<feature type="binding site" evidence="10">
    <location>
        <begin position="12"/>
        <end position="14"/>
    </location>
    <ligand>
        <name>UDP-N-acetyl-alpha-D-glucosamine</name>
        <dbReference type="ChEBI" id="CHEBI:57705"/>
    </ligand>
</feature>
<evidence type="ECO:0000313" key="13">
    <source>
        <dbReference type="EMBL" id="TDQ39778.1"/>
    </source>
</evidence>
<evidence type="ECO:0000256" key="5">
    <source>
        <dbReference type="ARBA" id="ARBA00022960"/>
    </source>
</evidence>